<evidence type="ECO:0000313" key="3">
    <source>
        <dbReference type="Proteomes" id="UP000076603"/>
    </source>
</evidence>
<sequence>MTKRCSKRKYRRLGLICGSIGIGLVITVVIPIWGWIIAVGGALIYCGWYLIGHNK</sequence>
<keyword evidence="1" id="KW-0812">Transmembrane</keyword>
<dbReference type="RefSeq" id="WP_175562194.1">
    <property type="nucleotide sequence ID" value="NZ_FQXL01000019.1"/>
</dbReference>
<dbReference type="Proteomes" id="UP000076603">
    <property type="component" value="Unassembled WGS sequence"/>
</dbReference>
<gene>
    <name evidence="2" type="ORF">CLMAG_14910</name>
</gene>
<reference evidence="2 3" key="1">
    <citation type="submission" date="2016-04" db="EMBL/GenBank/DDBJ databases">
        <title>Genome sequence of Clostridium magnum DSM 2767.</title>
        <authorList>
            <person name="Poehlein A."/>
            <person name="Uhlig R."/>
            <person name="Fischer R."/>
            <person name="Bahl H."/>
            <person name="Daniel R."/>
        </authorList>
    </citation>
    <scope>NUCLEOTIDE SEQUENCE [LARGE SCALE GENOMIC DNA]</scope>
    <source>
        <strain evidence="2 3">DSM 2767</strain>
    </source>
</reference>
<dbReference type="STRING" id="1121326.CLMAG_14910"/>
<keyword evidence="1" id="KW-1133">Transmembrane helix</keyword>
<accession>A0A162UZR3</accession>
<evidence type="ECO:0000313" key="2">
    <source>
        <dbReference type="EMBL" id="KZL94438.1"/>
    </source>
</evidence>
<feature type="transmembrane region" description="Helical" evidence="1">
    <location>
        <begin position="35"/>
        <end position="51"/>
    </location>
</feature>
<name>A0A162UZR3_9CLOT</name>
<keyword evidence="3" id="KW-1185">Reference proteome</keyword>
<keyword evidence="1" id="KW-0472">Membrane</keyword>
<protein>
    <submittedName>
        <fullName evidence="2">Uncharacterized protein</fullName>
    </submittedName>
</protein>
<evidence type="ECO:0000256" key="1">
    <source>
        <dbReference type="SAM" id="Phobius"/>
    </source>
</evidence>
<proteinExistence type="predicted"/>
<comment type="caution">
    <text evidence="2">The sequence shown here is derived from an EMBL/GenBank/DDBJ whole genome shotgun (WGS) entry which is preliminary data.</text>
</comment>
<dbReference type="AlphaFoldDB" id="A0A162UZR3"/>
<organism evidence="2 3">
    <name type="scientific">Clostridium magnum DSM 2767</name>
    <dbReference type="NCBI Taxonomy" id="1121326"/>
    <lineage>
        <taxon>Bacteria</taxon>
        <taxon>Bacillati</taxon>
        <taxon>Bacillota</taxon>
        <taxon>Clostridia</taxon>
        <taxon>Eubacteriales</taxon>
        <taxon>Clostridiaceae</taxon>
        <taxon>Clostridium</taxon>
    </lineage>
</organism>
<dbReference type="EMBL" id="LWAE01000001">
    <property type="protein sequence ID" value="KZL94438.1"/>
    <property type="molecule type" value="Genomic_DNA"/>
</dbReference>
<dbReference type="PATRIC" id="fig|1121326.3.peg.1463"/>
<feature type="transmembrane region" description="Helical" evidence="1">
    <location>
        <begin position="12"/>
        <end position="29"/>
    </location>
</feature>